<dbReference type="GO" id="GO:0003677">
    <property type="term" value="F:DNA binding"/>
    <property type="evidence" value="ECO:0007669"/>
    <property type="project" value="InterPro"/>
</dbReference>
<comment type="caution">
    <text evidence="5">The sequence shown here is derived from an EMBL/GenBank/DDBJ whole genome shotgun (WGS) entry which is preliminary data.</text>
</comment>
<feature type="compositionally biased region" description="Basic and acidic residues" evidence="2">
    <location>
        <begin position="140"/>
        <end position="152"/>
    </location>
</feature>
<evidence type="ECO:0000313" key="6">
    <source>
        <dbReference type="Proteomes" id="UP000462363"/>
    </source>
</evidence>
<dbReference type="SUPFAM" id="SSF57884">
    <property type="entry name" value="Ada DNA repair protein, N-terminal domain (N-Ada 10)"/>
    <property type="match status" value="1"/>
</dbReference>
<protein>
    <recommendedName>
        <fullName evidence="4">Ada DNA repair metal-binding domain-containing protein</fullName>
    </recommendedName>
</protein>
<dbReference type="InterPro" id="IPR035451">
    <property type="entry name" value="Ada-like_dom_sf"/>
</dbReference>
<keyword evidence="3" id="KW-0472">Membrane</keyword>
<feature type="compositionally biased region" description="Low complexity" evidence="2">
    <location>
        <begin position="153"/>
        <end position="164"/>
    </location>
</feature>
<proteinExistence type="predicted"/>
<dbReference type="Gene3D" id="3.40.10.10">
    <property type="entry name" value="DNA Methylphosphotriester Repair Domain"/>
    <property type="match status" value="1"/>
</dbReference>
<dbReference type="InterPro" id="IPR004026">
    <property type="entry name" value="Ada_DNA_repair_Zn-bd"/>
</dbReference>
<dbReference type="GO" id="GO:0008270">
    <property type="term" value="F:zinc ion binding"/>
    <property type="evidence" value="ECO:0007669"/>
    <property type="project" value="InterPro"/>
</dbReference>
<gene>
    <name evidence="5" type="ORF">FYJ37_01000</name>
</gene>
<accession>A0A844F916</accession>
<feature type="region of interest" description="Disordered" evidence="2">
    <location>
        <begin position="140"/>
        <end position="166"/>
    </location>
</feature>
<evidence type="ECO:0000256" key="3">
    <source>
        <dbReference type="SAM" id="Phobius"/>
    </source>
</evidence>
<dbReference type="AlphaFoldDB" id="A0A844F916"/>
<feature type="transmembrane region" description="Helical" evidence="3">
    <location>
        <begin position="25"/>
        <end position="47"/>
    </location>
</feature>
<dbReference type="Proteomes" id="UP000462363">
    <property type="component" value="Unassembled WGS sequence"/>
</dbReference>
<organism evidence="5 6">
    <name type="scientific">Clostridium scindens (strain JCM 10418 / VPI 12708)</name>
    <dbReference type="NCBI Taxonomy" id="29347"/>
    <lineage>
        <taxon>Bacteria</taxon>
        <taxon>Bacillati</taxon>
        <taxon>Bacillota</taxon>
        <taxon>Clostridia</taxon>
        <taxon>Lachnospirales</taxon>
        <taxon>Lachnospiraceae</taxon>
    </lineage>
</organism>
<dbReference type="GO" id="GO:0008168">
    <property type="term" value="F:methyltransferase activity"/>
    <property type="evidence" value="ECO:0007669"/>
    <property type="project" value="InterPro"/>
</dbReference>
<keyword evidence="3" id="KW-1133">Transmembrane helix</keyword>
<evidence type="ECO:0000256" key="2">
    <source>
        <dbReference type="SAM" id="MobiDB-lite"/>
    </source>
</evidence>
<name>A0A844F916_CLOSV</name>
<keyword evidence="1" id="KW-0010">Activator</keyword>
<dbReference type="Pfam" id="PF02805">
    <property type="entry name" value="Ada_Zn_binding"/>
    <property type="match status" value="1"/>
</dbReference>
<evidence type="ECO:0000259" key="4">
    <source>
        <dbReference type="Pfam" id="PF02805"/>
    </source>
</evidence>
<keyword evidence="3" id="KW-0812">Transmembrane</keyword>
<evidence type="ECO:0000256" key="1">
    <source>
        <dbReference type="ARBA" id="ARBA00023159"/>
    </source>
</evidence>
<dbReference type="GO" id="GO:0006355">
    <property type="term" value="P:regulation of DNA-templated transcription"/>
    <property type="evidence" value="ECO:0007669"/>
    <property type="project" value="InterPro"/>
</dbReference>
<dbReference type="EMBL" id="VUMB01000002">
    <property type="protein sequence ID" value="MSS38961.1"/>
    <property type="molecule type" value="Genomic_DNA"/>
</dbReference>
<dbReference type="GO" id="GO:0006281">
    <property type="term" value="P:DNA repair"/>
    <property type="evidence" value="ECO:0007669"/>
    <property type="project" value="InterPro"/>
</dbReference>
<reference evidence="5 6" key="1">
    <citation type="submission" date="2019-08" db="EMBL/GenBank/DDBJ databases">
        <title>In-depth cultivation of the pig gut microbiome towards novel bacterial diversity and tailored functional studies.</title>
        <authorList>
            <person name="Wylensek D."/>
            <person name="Hitch T.C.A."/>
            <person name="Clavel T."/>
        </authorList>
    </citation>
    <scope>NUCLEOTIDE SEQUENCE [LARGE SCALE GENOMIC DNA]</scope>
    <source>
        <strain evidence="5 6">BL-389-WT-3D</strain>
    </source>
</reference>
<sequence length="214" mass="24648">MRYNFLQRINENFRSLKNKFFNDKVNIKIVSALIVCVFAVILSSIGYSNSISNLQKENYNLTGRYDTLKEDYENSQSMYKTLNLDYKKLNGEYKKLQAELENYKDQQATIDELNTNLTEFQEKYTSLETTNKSLQEQLDAKKAAEEAERQRIEQQQAQQQLEQANSSGQVCITPTGECYHRPSCSTLKRSSSLTYMSISQAQASGYRACKVCNP</sequence>
<evidence type="ECO:0000313" key="5">
    <source>
        <dbReference type="EMBL" id="MSS38961.1"/>
    </source>
</evidence>
<dbReference type="RefSeq" id="WP_154322721.1">
    <property type="nucleotide sequence ID" value="NZ_CP045695.1"/>
</dbReference>
<feature type="domain" description="Ada DNA repair metal-binding" evidence="4">
    <location>
        <begin position="169"/>
        <end position="214"/>
    </location>
</feature>